<proteinExistence type="predicted"/>
<dbReference type="AlphaFoldDB" id="A0A0V0SP46"/>
<dbReference type="EMBL" id="JYDJ01004687">
    <property type="protein sequence ID" value="KRX28395.1"/>
    <property type="molecule type" value="Genomic_DNA"/>
</dbReference>
<evidence type="ECO:0000313" key="1">
    <source>
        <dbReference type="EMBL" id="KRX28395.1"/>
    </source>
</evidence>
<dbReference type="Proteomes" id="UP000055048">
    <property type="component" value="Unassembled WGS sequence"/>
</dbReference>
<keyword evidence="2" id="KW-1185">Reference proteome</keyword>
<organism evidence="1 2">
    <name type="scientific">Trichinella murrelli</name>
    <dbReference type="NCBI Taxonomy" id="144512"/>
    <lineage>
        <taxon>Eukaryota</taxon>
        <taxon>Metazoa</taxon>
        <taxon>Ecdysozoa</taxon>
        <taxon>Nematoda</taxon>
        <taxon>Enoplea</taxon>
        <taxon>Dorylaimia</taxon>
        <taxon>Trichinellida</taxon>
        <taxon>Trichinellidae</taxon>
        <taxon>Trichinella</taxon>
    </lineage>
</organism>
<name>A0A0V0SP46_9BILA</name>
<reference evidence="1 2" key="1">
    <citation type="submission" date="2015-01" db="EMBL/GenBank/DDBJ databases">
        <title>Evolution of Trichinella species and genotypes.</title>
        <authorList>
            <person name="Korhonen P.K."/>
            <person name="Edoardo P."/>
            <person name="Giuseppe L.R."/>
            <person name="Gasser R.B."/>
        </authorList>
    </citation>
    <scope>NUCLEOTIDE SEQUENCE [LARGE SCALE GENOMIC DNA]</scope>
    <source>
        <strain evidence="1">ISS417</strain>
    </source>
</reference>
<accession>A0A0V0SP46</accession>
<comment type="caution">
    <text evidence="1">The sequence shown here is derived from an EMBL/GenBank/DDBJ whole genome shotgun (WGS) entry which is preliminary data.</text>
</comment>
<sequence length="37" mass="4493">MAILIRRRRSFRTRWRALPRKCVSSRKQPTHVCILTV</sequence>
<evidence type="ECO:0000313" key="2">
    <source>
        <dbReference type="Proteomes" id="UP000055048"/>
    </source>
</evidence>
<gene>
    <name evidence="1" type="ORF">T05_5101</name>
</gene>
<protein>
    <submittedName>
        <fullName evidence="1">Uncharacterized protein</fullName>
    </submittedName>
</protein>